<accession>A0A073CMN0</accession>
<dbReference type="AlphaFoldDB" id="A0A073CMN0"/>
<dbReference type="STRING" id="388467.A19Y_4542"/>
<dbReference type="RefSeq" id="WP_052369702.1">
    <property type="nucleotide sequence ID" value="NZ_CM002803.1"/>
</dbReference>
<feature type="compositionally biased region" description="Basic and acidic residues" evidence="1">
    <location>
        <begin position="47"/>
        <end position="61"/>
    </location>
</feature>
<keyword evidence="5" id="KW-1185">Reference proteome</keyword>
<feature type="domain" description="Glycine zipper" evidence="3">
    <location>
        <begin position="12"/>
        <end position="49"/>
    </location>
</feature>
<dbReference type="Proteomes" id="UP000027395">
    <property type="component" value="Chromosome"/>
</dbReference>
<dbReference type="InterPro" id="IPR039567">
    <property type="entry name" value="Gly-zipper"/>
</dbReference>
<keyword evidence="2" id="KW-0812">Transmembrane</keyword>
<gene>
    <name evidence="4" type="ORF">A19Y_4542</name>
</gene>
<organism evidence="4 5">
    <name type="scientific">Planktothrix agardhii (strain NIVA-CYA 126/8)</name>
    <dbReference type="NCBI Taxonomy" id="388467"/>
    <lineage>
        <taxon>Bacteria</taxon>
        <taxon>Bacillati</taxon>
        <taxon>Cyanobacteriota</taxon>
        <taxon>Cyanophyceae</taxon>
        <taxon>Oscillatoriophycideae</taxon>
        <taxon>Oscillatoriales</taxon>
        <taxon>Microcoleaceae</taxon>
        <taxon>Planktothrix</taxon>
    </lineage>
</organism>
<keyword evidence="2" id="KW-0472">Membrane</keyword>
<proteinExistence type="predicted"/>
<evidence type="ECO:0000313" key="5">
    <source>
        <dbReference type="Proteomes" id="UP000027395"/>
    </source>
</evidence>
<dbReference type="eggNOG" id="ENOG5032QYY">
    <property type="taxonomic scope" value="Bacteria"/>
</dbReference>
<dbReference type="Pfam" id="PF13488">
    <property type="entry name" value="Gly-zipper_Omp"/>
    <property type="match status" value="1"/>
</dbReference>
<feature type="region of interest" description="Disordered" evidence="1">
    <location>
        <begin position="47"/>
        <end position="70"/>
    </location>
</feature>
<sequence length="214" mass="23355">MEPNDLDLVVPAAGGALLGALVGGPVGAAIGAAGGALVGAKFKQLKEEQSQQQTRREEPEKFNSNSSFSSISTVQTHSSLTTTAQKITQKFLVLVVSHAQAGFLESLQAKRRIDFKDGESLYEITKYLWVGTEDKYSKIEANISDYSVAKGAESEYDIYLVSIELNQADEGFNSNVNQLDRYDAFRKLADLAVNFTISPRLQMEAYGNIGVYSR</sequence>
<reference evidence="4 5" key="1">
    <citation type="journal article" date="2014" name="Appl. Environ. Microbiol.">
        <title>Elucidation of insertion elements encoded on plasmids and in vitro construction of shuttle vectors from the toxic cyanobacterium Planktothrix.</title>
        <authorList>
            <person name="Christiansen G."/>
            <person name="Goesmann A."/>
            <person name="Kurmayer R."/>
        </authorList>
    </citation>
    <scope>NUCLEOTIDE SEQUENCE [LARGE SCALE GENOMIC DNA]</scope>
    <source>
        <strain evidence="4 5">NIVA-CYA 126/8</strain>
    </source>
</reference>
<evidence type="ECO:0000256" key="1">
    <source>
        <dbReference type="SAM" id="MobiDB-lite"/>
    </source>
</evidence>
<name>A0A073CMN0_PLAA1</name>
<dbReference type="HOGENOM" id="CLU_112022_0_0_3"/>
<dbReference type="EMBL" id="CM002803">
    <property type="protein sequence ID" value="KEI69182.1"/>
    <property type="molecule type" value="Genomic_DNA"/>
</dbReference>
<evidence type="ECO:0000313" key="4">
    <source>
        <dbReference type="EMBL" id="KEI69182.1"/>
    </source>
</evidence>
<evidence type="ECO:0000256" key="2">
    <source>
        <dbReference type="SAM" id="Phobius"/>
    </source>
</evidence>
<protein>
    <recommendedName>
        <fullName evidence="3">Glycine zipper domain-containing protein</fullName>
    </recommendedName>
</protein>
<feature type="transmembrane region" description="Helical" evidence="2">
    <location>
        <begin position="12"/>
        <end position="38"/>
    </location>
</feature>
<keyword evidence="2" id="KW-1133">Transmembrane helix</keyword>
<evidence type="ECO:0000259" key="3">
    <source>
        <dbReference type="Pfam" id="PF13488"/>
    </source>
</evidence>
<dbReference type="PATRIC" id="fig|388467.6.peg.4480"/>